<feature type="region of interest" description="Disordered" evidence="3">
    <location>
        <begin position="14"/>
        <end position="34"/>
    </location>
</feature>
<evidence type="ECO:0000259" key="5">
    <source>
        <dbReference type="PROSITE" id="PS51649"/>
    </source>
</evidence>
<evidence type="ECO:0000256" key="2">
    <source>
        <dbReference type="ARBA" id="ARBA00022786"/>
    </source>
</evidence>
<comment type="pathway">
    <text evidence="1">Protein modification; protein ubiquitination.</text>
</comment>
<evidence type="ECO:0000256" key="3">
    <source>
        <dbReference type="SAM" id="MobiDB-lite"/>
    </source>
</evidence>
<dbReference type="Gene3D" id="3.30.710.10">
    <property type="entry name" value="Potassium Channel Kv1.1, Chain A"/>
    <property type="match status" value="1"/>
</dbReference>
<gene>
    <name evidence="6" type="ORF">SELMODRAFT_81263</name>
</gene>
<protein>
    <recommendedName>
        <fullName evidence="8">NPH3 domain-containing protein</fullName>
    </recommendedName>
</protein>
<evidence type="ECO:0000313" key="7">
    <source>
        <dbReference type="Proteomes" id="UP000001514"/>
    </source>
</evidence>
<dbReference type="InParanoid" id="D8QYY5"/>
<dbReference type="GO" id="GO:0016567">
    <property type="term" value="P:protein ubiquitination"/>
    <property type="evidence" value="ECO:0007669"/>
    <property type="project" value="UniProtKB-UniPathway"/>
</dbReference>
<name>D8QYY5_SELML</name>
<dbReference type="HOGENOM" id="CLU_005994_5_1_1"/>
<dbReference type="PROSITE" id="PS51649">
    <property type="entry name" value="NPH3"/>
    <property type="match status" value="1"/>
</dbReference>
<organism evidence="7">
    <name type="scientific">Selaginella moellendorffii</name>
    <name type="common">Spikemoss</name>
    <dbReference type="NCBI Taxonomy" id="88036"/>
    <lineage>
        <taxon>Eukaryota</taxon>
        <taxon>Viridiplantae</taxon>
        <taxon>Streptophyta</taxon>
        <taxon>Embryophyta</taxon>
        <taxon>Tracheophyta</taxon>
        <taxon>Lycopodiopsida</taxon>
        <taxon>Selaginellales</taxon>
        <taxon>Selaginellaceae</taxon>
        <taxon>Selaginella</taxon>
    </lineage>
</organism>
<dbReference type="KEGG" id="smo:SELMODRAFT_81263"/>
<evidence type="ECO:0000313" key="6">
    <source>
        <dbReference type="EMBL" id="EFJ34696.1"/>
    </source>
</evidence>
<feature type="non-terminal residue" evidence="6">
    <location>
        <position position="488"/>
    </location>
</feature>
<dbReference type="InterPro" id="IPR000210">
    <property type="entry name" value="BTB/POZ_dom"/>
</dbReference>
<feature type="domain" description="NPH3" evidence="5">
    <location>
        <begin position="234"/>
        <end position="484"/>
    </location>
</feature>
<dbReference type="FunCoup" id="D8QYY5">
    <property type="interactions" value="2"/>
</dbReference>
<accession>D8QYY5</accession>
<keyword evidence="7" id="KW-1185">Reference proteome</keyword>
<dbReference type="InterPro" id="IPR011333">
    <property type="entry name" value="SKP1/BTB/POZ_sf"/>
</dbReference>
<keyword evidence="2" id="KW-0833">Ubl conjugation pathway</keyword>
<dbReference type="InterPro" id="IPR043454">
    <property type="entry name" value="NPH3/RPT2-like"/>
</dbReference>
<dbReference type="SUPFAM" id="SSF54695">
    <property type="entry name" value="POZ domain"/>
    <property type="match status" value="1"/>
</dbReference>
<dbReference type="EMBL" id="GL377569">
    <property type="protein sequence ID" value="EFJ34696.1"/>
    <property type="molecule type" value="Genomic_DNA"/>
</dbReference>
<dbReference type="UniPathway" id="UPA00143"/>
<dbReference type="eggNOG" id="ENOG502QQT1">
    <property type="taxonomic scope" value="Eukaryota"/>
</dbReference>
<evidence type="ECO:0008006" key="8">
    <source>
        <dbReference type="Google" id="ProtNLM"/>
    </source>
</evidence>
<evidence type="ECO:0000259" key="4">
    <source>
        <dbReference type="PROSITE" id="PS50097"/>
    </source>
</evidence>
<reference evidence="6 7" key="1">
    <citation type="journal article" date="2011" name="Science">
        <title>The Selaginella genome identifies genetic changes associated with the evolution of vascular plants.</title>
        <authorList>
            <person name="Banks J.A."/>
            <person name="Nishiyama T."/>
            <person name="Hasebe M."/>
            <person name="Bowman J.L."/>
            <person name="Gribskov M."/>
            <person name="dePamphilis C."/>
            <person name="Albert V.A."/>
            <person name="Aono N."/>
            <person name="Aoyama T."/>
            <person name="Ambrose B.A."/>
            <person name="Ashton N.W."/>
            <person name="Axtell M.J."/>
            <person name="Barker E."/>
            <person name="Barker M.S."/>
            <person name="Bennetzen J.L."/>
            <person name="Bonawitz N.D."/>
            <person name="Chapple C."/>
            <person name="Cheng C."/>
            <person name="Correa L.G."/>
            <person name="Dacre M."/>
            <person name="DeBarry J."/>
            <person name="Dreyer I."/>
            <person name="Elias M."/>
            <person name="Engstrom E.M."/>
            <person name="Estelle M."/>
            <person name="Feng L."/>
            <person name="Finet C."/>
            <person name="Floyd S.K."/>
            <person name="Frommer W.B."/>
            <person name="Fujita T."/>
            <person name="Gramzow L."/>
            <person name="Gutensohn M."/>
            <person name="Harholt J."/>
            <person name="Hattori M."/>
            <person name="Heyl A."/>
            <person name="Hirai T."/>
            <person name="Hiwatashi Y."/>
            <person name="Ishikawa M."/>
            <person name="Iwata M."/>
            <person name="Karol K.G."/>
            <person name="Koehler B."/>
            <person name="Kolukisaoglu U."/>
            <person name="Kubo M."/>
            <person name="Kurata T."/>
            <person name="Lalonde S."/>
            <person name="Li K."/>
            <person name="Li Y."/>
            <person name="Litt A."/>
            <person name="Lyons E."/>
            <person name="Manning G."/>
            <person name="Maruyama T."/>
            <person name="Michael T.P."/>
            <person name="Mikami K."/>
            <person name="Miyazaki S."/>
            <person name="Morinaga S."/>
            <person name="Murata T."/>
            <person name="Mueller-Roeber B."/>
            <person name="Nelson D.R."/>
            <person name="Obara M."/>
            <person name="Oguri Y."/>
            <person name="Olmstead R.G."/>
            <person name="Onodera N."/>
            <person name="Petersen B.L."/>
            <person name="Pils B."/>
            <person name="Prigge M."/>
            <person name="Rensing S.A."/>
            <person name="Riano-Pachon D.M."/>
            <person name="Roberts A.W."/>
            <person name="Sato Y."/>
            <person name="Scheller H.V."/>
            <person name="Schulz B."/>
            <person name="Schulz C."/>
            <person name="Shakirov E.V."/>
            <person name="Shibagaki N."/>
            <person name="Shinohara N."/>
            <person name="Shippen D.E."/>
            <person name="Soerensen I."/>
            <person name="Sotooka R."/>
            <person name="Sugimoto N."/>
            <person name="Sugita M."/>
            <person name="Sumikawa N."/>
            <person name="Tanurdzic M."/>
            <person name="Theissen G."/>
            <person name="Ulvskov P."/>
            <person name="Wakazuki S."/>
            <person name="Weng J.K."/>
            <person name="Willats W.W."/>
            <person name="Wipf D."/>
            <person name="Wolf P.G."/>
            <person name="Yang L."/>
            <person name="Zimmer A.D."/>
            <person name="Zhu Q."/>
            <person name="Mitros T."/>
            <person name="Hellsten U."/>
            <person name="Loque D."/>
            <person name="Otillar R."/>
            <person name="Salamov A."/>
            <person name="Schmutz J."/>
            <person name="Shapiro H."/>
            <person name="Lindquist E."/>
            <person name="Lucas S."/>
            <person name="Rokhsar D."/>
            <person name="Grigoriev I.V."/>
        </authorList>
    </citation>
    <scope>NUCLEOTIDE SEQUENCE [LARGE SCALE GENOMIC DNA]</scope>
</reference>
<feature type="domain" description="BTB" evidence="4">
    <location>
        <begin position="78"/>
        <end position="142"/>
    </location>
</feature>
<dbReference type="SMART" id="SM00225">
    <property type="entry name" value="BTB"/>
    <property type="match status" value="1"/>
</dbReference>
<evidence type="ECO:0000256" key="1">
    <source>
        <dbReference type="ARBA" id="ARBA00004906"/>
    </source>
</evidence>
<dbReference type="Pfam" id="PF03000">
    <property type="entry name" value="NPH3"/>
    <property type="match status" value="1"/>
</dbReference>
<dbReference type="Proteomes" id="UP000001514">
    <property type="component" value="Unassembled WGS sequence"/>
</dbReference>
<sequence length="488" mass="54848">MDTIYESFEEFVDSSDERSNGASSTDCTSSSARVSADSPTSILRRSVRAWSVRSVFTCFSGRFIELSTCRCDATGLPTTVHVEIKERSFGLHKFPLTSRSGLFKRLLSDQTYVKLGDDFPGGSEVFELIASFCYGSTIHIDVSNVAVLRCCAELLEMTEEYRKGNLCGRTEDYLTQVVFKSWVDTLSVLQQCAKLVPAREAFQIISRGIDSLAAAACKGIRQERVSVTSENDRCSMVKDILELPVTFFDRLVNGLRKQGLDEKPVSQLILEYIKRWVLGTKEGTDVKDGDVHLFEATVRLLPLERFLVPIKVLLSLHGCALAWNASKDCRLQLEARIVSQLELATVDDFLMSLRTSKNSRAHMDSMRQIVSEFMSQQEILLDAVVKVWDEYLAEIASDPEVGPRTFVELTEAVPSNIRPNHDLLYRAIHAYFQSHPSLSHADRVTVCQGLNCQKLSREICMHAVQNELMPLRMIVQAMFVQQLESRGA</sequence>
<dbReference type="Gramene" id="EFJ34696">
    <property type="protein sequence ID" value="EFJ34696"/>
    <property type="gene ID" value="SELMODRAFT_81263"/>
</dbReference>
<dbReference type="AlphaFoldDB" id="D8QYY5"/>
<feature type="compositionally biased region" description="Polar residues" evidence="3">
    <location>
        <begin position="20"/>
        <end position="34"/>
    </location>
</feature>
<proteinExistence type="predicted"/>
<dbReference type="PROSITE" id="PS50097">
    <property type="entry name" value="BTB"/>
    <property type="match status" value="1"/>
</dbReference>
<dbReference type="Pfam" id="PF00651">
    <property type="entry name" value="BTB"/>
    <property type="match status" value="1"/>
</dbReference>
<dbReference type="PANTHER" id="PTHR32370">
    <property type="entry name" value="OS12G0117600 PROTEIN"/>
    <property type="match status" value="1"/>
</dbReference>
<dbReference type="InterPro" id="IPR027356">
    <property type="entry name" value="NPH3_dom"/>
</dbReference>